<dbReference type="InterPro" id="IPR037104">
    <property type="entry name" value="Annexin_sf"/>
</dbReference>
<keyword evidence="4" id="KW-0111">Calcium/phospholipid-binding</keyword>
<organism evidence="5 6">
    <name type="scientific">Armadillidium nasatum</name>
    <dbReference type="NCBI Taxonomy" id="96803"/>
    <lineage>
        <taxon>Eukaryota</taxon>
        <taxon>Metazoa</taxon>
        <taxon>Ecdysozoa</taxon>
        <taxon>Arthropoda</taxon>
        <taxon>Crustacea</taxon>
        <taxon>Multicrustacea</taxon>
        <taxon>Malacostraca</taxon>
        <taxon>Eumalacostraca</taxon>
        <taxon>Peracarida</taxon>
        <taxon>Isopoda</taxon>
        <taxon>Oniscidea</taxon>
        <taxon>Crinocheta</taxon>
        <taxon>Armadillidiidae</taxon>
        <taxon>Armadillidium</taxon>
    </lineage>
</organism>
<dbReference type="GO" id="GO:0012506">
    <property type="term" value="C:vesicle membrane"/>
    <property type="evidence" value="ECO:0007669"/>
    <property type="project" value="TreeGrafter"/>
</dbReference>
<dbReference type="GO" id="GO:0032509">
    <property type="term" value="P:endosome transport via multivesicular body sorting pathway"/>
    <property type="evidence" value="ECO:0007669"/>
    <property type="project" value="TreeGrafter"/>
</dbReference>
<comment type="caution">
    <text evidence="5">The sequence shown here is derived from an EMBL/GenBank/DDBJ whole genome shotgun (WGS) entry which is preliminary data.</text>
</comment>
<dbReference type="Proteomes" id="UP000326759">
    <property type="component" value="Unassembled WGS sequence"/>
</dbReference>
<dbReference type="OrthoDB" id="37886at2759"/>
<dbReference type="PANTHER" id="PTHR10502:SF233">
    <property type="entry name" value="ANNEXIN B9"/>
    <property type="match status" value="1"/>
</dbReference>
<dbReference type="Gene3D" id="1.10.220.10">
    <property type="entry name" value="Annexin"/>
    <property type="match status" value="3"/>
</dbReference>
<evidence type="ECO:0000256" key="2">
    <source>
        <dbReference type="ARBA" id="ARBA00022737"/>
    </source>
</evidence>
<dbReference type="PROSITE" id="PS00223">
    <property type="entry name" value="ANNEXIN_1"/>
    <property type="match status" value="1"/>
</dbReference>
<name>A0A5N5TNV4_9CRUS</name>
<comment type="domain">
    <text evidence="4">A pair of annexin repeats may form one binding site for calcium and phospholipid.</text>
</comment>
<protein>
    <recommendedName>
        <fullName evidence="4">Annexin</fullName>
    </recommendedName>
</protein>
<evidence type="ECO:0000313" key="5">
    <source>
        <dbReference type="EMBL" id="KAB7507839.1"/>
    </source>
</evidence>
<accession>A0A5N5TNV4</accession>
<evidence type="ECO:0000256" key="1">
    <source>
        <dbReference type="ARBA" id="ARBA00007831"/>
    </source>
</evidence>
<dbReference type="FunFam" id="1.10.220.10:FF:000005">
    <property type="entry name" value="Annexin"/>
    <property type="match status" value="1"/>
</dbReference>
<comment type="similarity">
    <text evidence="1 4">Belongs to the annexin family.</text>
</comment>
<dbReference type="Pfam" id="PF00191">
    <property type="entry name" value="Annexin"/>
    <property type="match status" value="3"/>
</dbReference>
<dbReference type="AlphaFoldDB" id="A0A5N5TNV4"/>
<dbReference type="InterPro" id="IPR018252">
    <property type="entry name" value="Annexin_repeat_CS"/>
</dbReference>
<keyword evidence="2 4" id="KW-0677">Repeat</keyword>
<dbReference type="PANTHER" id="PTHR10502">
    <property type="entry name" value="ANNEXIN"/>
    <property type="match status" value="1"/>
</dbReference>
<dbReference type="SUPFAM" id="SSF47874">
    <property type="entry name" value="Annexin"/>
    <property type="match status" value="1"/>
</dbReference>
<dbReference type="GO" id="GO:0005737">
    <property type="term" value="C:cytoplasm"/>
    <property type="evidence" value="ECO:0007669"/>
    <property type="project" value="TreeGrafter"/>
</dbReference>
<dbReference type="GO" id="GO:0005509">
    <property type="term" value="F:calcium ion binding"/>
    <property type="evidence" value="ECO:0007669"/>
    <property type="project" value="InterPro"/>
</dbReference>
<dbReference type="GO" id="GO:0001786">
    <property type="term" value="F:phosphatidylserine binding"/>
    <property type="evidence" value="ECO:0007669"/>
    <property type="project" value="TreeGrafter"/>
</dbReference>
<dbReference type="SMART" id="SM00335">
    <property type="entry name" value="ANX"/>
    <property type="match status" value="3"/>
</dbReference>
<evidence type="ECO:0000256" key="3">
    <source>
        <dbReference type="ARBA" id="ARBA00023216"/>
    </source>
</evidence>
<keyword evidence="3 4" id="KW-0041">Annexin</keyword>
<dbReference type="FunFam" id="1.10.220.10:FF:000004">
    <property type="entry name" value="Annexin"/>
    <property type="match status" value="1"/>
</dbReference>
<dbReference type="EMBL" id="SEYY01000193">
    <property type="protein sequence ID" value="KAB7507839.1"/>
    <property type="molecule type" value="Genomic_DNA"/>
</dbReference>
<proteinExistence type="inferred from homology"/>
<dbReference type="GO" id="GO:0005886">
    <property type="term" value="C:plasma membrane"/>
    <property type="evidence" value="ECO:0007669"/>
    <property type="project" value="TreeGrafter"/>
</dbReference>
<sequence>MSSYDALWKHWYEAQLNEQQYNRDSFSSEKPSLRPARHFDPSEDAEVLRKAMKGLGTNEDDIIRILTQRTLNQRMEIQEKYQQIHGRDLAKDLEKELSGIFEKVILSLLKPLPLFFAEQIKHATKGAGTDEGALIEILCTRDDNSLKTIKETFEEEYHKSIEEVVCKETGGDFEKLLMSIMAFCRDDSASSPSDVADELINEDIDEDNIRRIVTSYTFQFLNRVFNEYQEKTDLTSKSRPEYYATALHDAMDGAGTDDWPLIRIIVSRCEIDLGTIEEKYNELYEKDLIEQVKNTEN</sequence>
<dbReference type="GO" id="GO:0005544">
    <property type="term" value="F:calcium-dependent phospholipid binding"/>
    <property type="evidence" value="ECO:0007669"/>
    <property type="project" value="UniProtKB-KW"/>
</dbReference>
<dbReference type="PRINTS" id="PR00196">
    <property type="entry name" value="ANNEXIN"/>
</dbReference>
<reference evidence="5 6" key="1">
    <citation type="journal article" date="2019" name="PLoS Biol.">
        <title>Sex chromosomes control vertical transmission of feminizing Wolbachia symbionts in an isopod.</title>
        <authorList>
            <person name="Becking T."/>
            <person name="Chebbi M.A."/>
            <person name="Giraud I."/>
            <person name="Moumen B."/>
            <person name="Laverre T."/>
            <person name="Caubet Y."/>
            <person name="Peccoud J."/>
            <person name="Gilbert C."/>
            <person name="Cordaux R."/>
        </authorList>
    </citation>
    <scope>NUCLEOTIDE SEQUENCE [LARGE SCALE GENOMIC DNA]</scope>
    <source>
        <strain evidence="5">ANa2</strain>
        <tissue evidence="5">Whole body excluding digestive tract and cuticle</tissue>
    </source>
</reference>
<keyword evidence="6" id="KW-1185">Reference proteome</keyword>
<keyword evidence="4" id="KW-0106">Calcium</keyword>
<dbReference type="PROSITE" id="PS51897">
    <property type="entry name" value="ANNEXIN_2"/>
    <property type="match status" value="3"/>
</dbReference>
<dbReference type="InterPro" id="IPR018502">
    <property type="entry name" value="Annexin_repeat"/>
</dbReference>
<dbReference type="InterPro" id="IPR001464">
    <property type="entry name" value="Annexin"/>
</dbReference>
<evidence type="ECO:0000256" key="4">
    <source>
        <dbReference type="RuleBase" id="RU003540"/>
    </source>
</evidence>
<gene>
    <name evidence="5" type="primary">AnxB9_1</name>
    <name evidence="5" type="ORF">Anas_01528</name>
</gene>
<dbReference type="GO" id="GO:0005634">
    <property type="term" value="C:nucleus"/>
    <property type="evidence" value="ECO:0007669"/>
    <property type="project" value="TreeGrafter"/>
</dbReference>
<evidence type="ECO:0000313" key="6">
    <source>
        <dbReference type="Proteomes" id="UP000326759"/>
    </source>
</evidence>